<dbReference type="RefSeq" id="WP_198659904.1">
    <property type="nucleotide sequence ID" value="NZ_CP059488.1"/>
</dbReference>
<reference evidence="1 2" key="1">
    <citation type="submission" date="2020-07" db="EMBL/GenBank/DDBJ databases">
        <title>Complete genome sequence analysis of Acidithiobacillus ferrivorans XJFY6S-08 reveals extreme environmental adaptation to alpine acid mine drainage.</title>
        <authorList>
            <person name="Yan L."/>
            <person name="Ni Y."/>
        </authorList>
    </citation>
    <scope>NUCLEOTIDE SEQUENCE [LARGE SCALE GENOMIC DNA]</scope>
    <source>
        <strain evidence="1 2">XJFY6S-08</strain>
    </source>
</reference>
<evidence type="ECO:0000313" key="2">
    <source>
        <dbReference type="Proteomes" id="UP000595420"/>
    </source>
</evidence>
<accession>A0A7T4WBW8</accession>
<name>A0A7T4WBW8_9PROT</name>
<dbReference type="EMBL" id="CP059488">
    <property type="protein sequence ID" value="QQD71602.1"/>
    <property type="molecule type" value="Genomic_DNA"/>
</dbReference>
<evidence type="ECO:0000313" key="1">
    <source>
        <dbReference type="EMBL" id="QQD71602.1"/>
    </source>
</evidence>
<organism evidence="1 2">
    <name type="scientific">Acidithiobacillus ferrivorans</name>
    <dbReference type="NCBI Taxonomy" id="160808"/>
    <lineage>
        <taxon>Bacteria</taxon>
        <taxon>Pseudomonadati</taxon>
        <taxon>Pseudomonadota</taxon>
        <taxon>Acidithiobacillia</taxon>
        <taxon>Acidithiobacillales</taxon>
        <taxon>Acidithiobacillaceae</taxon>
        <taxon>Acidithiobacillus</taxon>
    </lineage>
</organism>
<gene>
    <name evidence="1" type="ORF">H2515_08985</name>
</gene>
<dbReference type="Proteomes" id="UP000595420">
    <property type="component" value="Chromosome"/>
</dbReference>
<proteinExistence type="predicted"/>
<dbReference type="AlphaFoldDB" id="A0A7T4WBW8"/>
<protein>
    <submittedName>
        <fullName evidence="1">Uncharacterized protein</fullName>
    </submittedName>
</protein>
<sequence length="322" mass="36755">MRIEKAFCVELDKIVDIEQAREAYFAQNPQKRFTFLCSDERCRTSKPDIGVRVSGVNYDKIPAVDEIFKTPHFRQLDAHSPSCYWVEIQEAESLAREHGDRDHHDLIRSLTEKDISVITRFSVPKVSDPSADAAGLVDEEDKVDKIRKIQSRDQRIAAYRALYSGGGSSSRSIETLVSCYETLKAEKALDIGIHVDNFGDYTFKNLFCHVKKINNVDGFHIFYGGAKLYKKRYGKGFKLYFMDKINDGTSDMPLSLYVSNEDANRVTHITKTIDSAKDHPHSYLTVYWIGTIERDDHGLSVLAASFRHLALRFKVPLSEEED</sequence>